<evidence type="ECO:0000256" key="2">
    <source>
        <dbReference type="ARBA" id="ARBA00022827"/>
    </source>
</evidence>
<dbReference type="InterPro" id="IPR036188">
    <property type="entry name" value="FAD/NAD-bd_sf"/>
</dbReference>
<dbReference type="Proteomes" id="UP000223968">
    <property type="component" value="Unassembled WGS sequence"/>
</dbReference>
<feature type="domain" description="FAD-binding" evidence="4">
    <location>
        <begin position="6"/>
        <end position="180"/>
    </location>
</feature>
<evidence type="ECO:0000256" key="3">
    <source>
        <dbReference type="ARBA" id="ARBA00023002"/>
    </source>
</evidence>
<keyword evidence="6" id="KW-1185">Reference proteome</keyword>
<dbReference type="PRINTS" id="PR00420">
    <property type="entry name" value="RNGMNOXGNASE"/>
</dbReference>
<evidence type="ECO:0000313" key="6">
    <source>
        <dbReference type="Proteomes" id="UP000223968"/>
    </source>
</evidence>
<dbReference type="EMBL" id="PDNB01000036">
    <property type="protein sequence ID" value="PGH14282.1"/>
    <property type="molecule type" value="Genomic_DNA"/>
</dbReference>
<comment type="caution">
    <text evidence="5">The sequence shown here is derived from an EMBL/GenBank/DDBJ whole genome shotgun (WGS) entry which is preliminary data.</text>
</comment>
<feature type="domain" description="FAD-binding" evidence="4">
    <location>
        <begin position="309"/>
        <end position="374"/>
    </location>
</feature>
<dbReference type="STRING" id="1447875.A0A2B7Y094"/>
<dbReference type="InterPro" id="IPR002938">
    <property type="entry name" value="FAD-bd"/>
</dbReference>
<proteinExistence type="predicted"/>
<keyword evidence="3" id="KW-0560">Oxidoreductase</keyword>
<evidence type="ECO:0000259" key="4">
    <source>
        <dbReference type="Pfam" id="PF01494"/>
    </source>
</evidence>
<dbReference type="OrthoDB" id="1047367at2759"/>
<gene>
    <name evidence="5" type="ORF">AJ79_03104</name>
</gene>
<evidence type="ECO:0000256" key="1">
    <source>
        <dbReference type="ARBA" id="ARBA00022630"/>
    </source>
</evidence>
<dbReference type="SUPFAM" id="SSF51905">
    <property type="entry name" value="FAD/NAD(P)-binding domain"/>
    <property type="match status" value="1"/>
</dbReference>
<keyword evidence="1" id="KW-0285">Flavoprotein</keyword>
<dbReference type="Pfam" id="PF01494">
    <property type="entry name" value="FAD_binding_3"/>
    <property type="match status" value="2"/>
</dbReference>
<dbReference type="AlphaFoldDB" id="A0A2B7Y094"/>
<protein>
    <recommendedName>
        <fullName evidence="4">FAD-binding domain-containing protein</fullName>
    </recommendedName>
</protein>
<sequence>MPPLHILIIGAGCAGPALAHNLSRSPHHAHRITIVERSPNLRASGAQIDLRSQGIEVVKRMGLHDEIRAKVVDEEGVAFVDANGKEVAVVGANKSGQGVQSFTTEWEIMRGDFVGVFYEATTKREGEGGKGKGKVEYIFGKSVEGFEEDGEGVLVRFDDGSSGRFDMVVGADGQGSRVRRIILPSSDSGSGSGSGSGELRRGRGSDHYLHLGFYIAYWFVPRIETDGNLARMHILPGGRMIMCRNHEGAETQVYFMLRDDSEELRDMPWASVEKQKEFWALRFRDADWQADRFIAGMKDTTNFYCQEVVQVKVDRWQQGRVVLLGDAASCPSPFSGMGTTGGLVGAYVLAGEIELNTDDVTRALENYEKIMRPYVDELQDIQPWLLKLATPKPRWGVAVVQFVLRVVCFLRIPDLIARFSSEEKGGWKLPDYPELNHSQGAEN</sequence>
<dbReference type="Gene3D" id="3.50.50.60">
    <property type="entry name" value="FAD/NAD(P)-binding domain"/>
    <property type="match status" value="1"/>
</dbReference>
<dbReference type="PANTHER" id="PTHR46865:SF2">
    <property type="entry name" value="MONOOXYGENASE"/>
    <property type="match status" value="1"/>
</dbReference>
<organism evidence="5 6">
    <name type="scientific">Helicocarpus griseus UAMH5409</name>
    <dbReference type="NCBI Taxonomy" id="1447875"/>
    <lineage>
        <taxon>Eukaryota</taxon>
        <taxon>Fungi</taxon>
        <taxon>Dikarya</taxon>
        <taxon>Ascomycota</taxon>
        <taxon>Pezizomycotina</taxon>
        <taxon>Eurotiomycetes</taxon>
        <taxon>Eurotiomycetidae</taxon>
        <taxon>Onygenales</taxon>
        <taxon>Ajellomycetaceae</taxon>
        <taxon>Helicocarpus</taxon>
    </lineage>
</organism>
<reference evidence="5 6" key="1">
    <citation type="submission" date="2017-10" db="EMBL/GenBank/DDBJ databases">
        <title>Comparative genomics in systemic dimorphic fungi from Ajellomycetaceae.</title>
        <authorList>
            <person name="Munoz J.F."/>
            <person name="Mcewen J.G."/>
            <person name="Clay O.K."/>
            <person name="Cuomo C.A."/>
        </authorList>
    </citation>
    <scope>NUCLEOTIDE SEQUENCE [LARGE SCALE GENOMIC DNA]</scope>
    <source>
        <strain evidence="5 6">UAMH5409</strain>
    </source>
</reference>
<dbReference type="GO" id="GO:0016491">
    <property type="term" value="F:oxidoreductase activity"/>
    <property type="evidence" value="ECO:0007669"/>
    <property type="project" value="UniProtKB-KW"/>
</dbReference>
<accession>A0A2B7Y094</accession>
<keyword evidence="2" id="KW-0274">FAD</keyword>
<evidence type="ECO:0000313" key="5">
    <source>
        <dbReference type="EMBL" id="PGH14282.1"/>
    </source>
</evidence>
<dbReference type="GO" id="GO:0071949">
    <property type="term" value="F:FAD binding"/>
    <property type="evidence" value="ECO:0007669"/>
    <property type="project" value="InterPro"/>
</dbReference>
<dbReference type="InterPro" id="IPR051704">
    <property type="entry name" value="FAD_aromatic-hydroxylase"/>
</dbReference>
<name>A0A2B7Y094_9EURO</name>
<dbReference type="PANTHER" id="PTHR46865">
    <property type="entry name" value="OXIDOREDUCTASE-RELATED"/>
    <property type="match status" value="1"/>
</dbReference>